<dbReference type="EMBL" id="NEDP02002776">
    <property type="protein sequence ID" value="OWF50038.1"/>
    <property type="molecule type" value="Genomic_DNA"/>
</dbReference>
<name>A0A210QMT4_MIZYE</name>
<keyword evidence="2" id="KW-1185">Reference proteome</keyword>
<dbReference type="AlphaFoldDB" id="A0A210QMT4"/>
<organism evidence="1 2">
    <name type="scientific">Mizuhopecten yessoensis</name>
    <name type="common">Japanese scallop</name>
    <name type="synonym">Patinopecten yessoensis</name>
    <dbReference type="NCBI Taxonomy" id="6573"/>
    <lineage>
        <taxon>Eukaryota</taxon>
        <taxon>Metazoa</taxon>
        <taxon>Spiralia</taxon>
        <taxon>Lophotrochozoa</taxon>
        <taxon>Mollusca</taxon>
        <taxon>Bivalvia</taxon>
        <taxon>Autobranchia</taxon>
        <taxon>Pteriomorphia</taxon>
        <taxon>Pectinida</taxon>
        <taxon>Pectinoidea</taxon>
        <taxon>Pectinidae</taxon>
        <taxon>Mizuhopecten</taxon>
    </lineage>
</organism>
<comment type="caution">
    <text evidence="1">The sequence shown here is derived from an EMBL/GenBank/DDBJ whole genome shotgun (WGS) entry which is preliminary data.</text>
</comment>
<sequence>MHHDLRTLRPGHLLHGTPTQVATTVVVARYALRFGVYVCVCVRIVLGLRTRATQEIYYCTFDKSDQGLSAKMDFSAVILCRQRHQFHS</sequence>
<evidence type="ECO:0000313" key="1">
    <source>
        <dbReference type="EMBL" id="OWF50038.1"/>
    </source>
</evidence>
<dbReference type="Proteomes" id="UP000242188">
    <property type="component" value="Unassembled WGS sequence"/>
</dbReference>
<evidence type="ECO:0000313" key="2">
    <source>
        <dbReference type="Proteomes" id="UP000242188"/>
    </source>
</evidence>
<proteinExistence type="predicted"/>
<accession>A0A210QMT4</accession>
<gene>
    <name evidence="1" type="ORF">KP79_PYT23508</name>
</gene>
<reference evidence="1 2" key="1">
    <citation type="journal article" date="2017" name="Nat. Ecol. Evol.">
        <title>Scallop genome provides insights into evolution of bilaterian karyotype and development.</title>
        <authorList>
            <person name="Wang S."/>
            <person name="Zhang J."/>
            <person name="Jiao W."/>
            <person name="Li J."/>
            <person name="Xun X."/>
            <person name="Sun Y."/>
            <person name="Guo X."/>
            <person name="Huan P."/>
            <person name="Dong B."/>
            <person name="Zhang L."/>
            <person name="Hu X."/>
            <person name="Sun X."/>
            <person name="Wang J."/>
            <person name="Zhao C."/>
            <person name="Wang Y."/>
            <person name="Wang D."/>
            <person name="Huang X."/>
            <person name="Wang R."/>
            <person name="Lv J."/>
            <person name="Li Y."/>
            <person name="Zhang Z."/>
            <person name="Liu B."/>
            <person name="Lu W."/>
            <person name="Hui Y."/>
            <person name="Liang J."/>
            <person name="Zhou Z."/>
            <person name="Hou R."/>
            <person name="Li X."/>
            <person name="Liu Y."/>
            <person name="Li H."/>
            <person name="Ning X."/>
            <person name="Lin Y."/>
            <person name="Zhao L."/>
            <person name="Xing Q."/>
            <person name="Dou J."/>
            <person name="Li Y."/>
            <person name="Mao J."/>
            <person name="Guo H."/>
            <person name="Dou H."/>
            <person name="Li T."/>
            <person name="Mu C."/>
            <person name="Jiang W."/>
            <person name="Fu Q."/>
            <person name="Fu X."/>
            <person name="Miao Y."/>
            <person name="Liu J."/>
            <person name="Yu Q."/>
            <person name="Li R."/>
            <person name="Liao H."/>
            <person name="Li X."/>
            <person name="Kong Y."/>
            <person name="Jiang Z."/>
            <person name="Chourrout D."/>
            <person name="Li R."/>
            <person name="Bao Z."/>
        </authorList>
    </citation>
    <scope>NUCLEOTIDE SEQUENCE [LARGE SCALE GENOMIC DNA]</scope>
    <source>
        <strain evidence="1 2">PY_sf001</strain>
    </source>
</reference>
<protein>
    <submittedName>
        <fullName evidence="1">Uncharacterized protein</fullName>
    </submittedName>
</protein>